<organism evidence="3 4">
    <name type="scientific">Colletotrichum orbiculare (strain 104-T / ATCC 96160 / CBS 514.97 / LARS 414 / MAFF 240422)</name>
    <name type="common">Cucumber anthracnose fungus</name>
    <name type="synonym">Colletotrichum lagenarium</name>
    <dbReference type="NCBI Taxonomy" id="1213857"/>
    <lineage>
        <taxon>Eukaryota</taxon>
        <taxon>Fungi</taxon>
        <taxon>Dikarya</taxon>
        <taxon>Ascomycota</taxon>
        <taxon>Pezizomycotina</taxon>
        <taxon>Sordariomycetes</taxon>
        <taxon>Hypocreomycetidae</taxon>
        <taxon>Glomerellales</taxon>
        <taxon>Glomerellaceae</taxon>
        <taxon>Colletotrichum</taxon>
        <taxon>Colletotrichum orbiculare species complex</taxon>
    </lineage>
</organism>
<keyword evidence="4" id="KW-1185">Reference proteome</keyword>
<dbReference type="AlphaFoldDB" id="A0A484FLF7"/>
<evidence type="ECO:0000256" key="1">
    <source>
        <dbReference type="SAM" id="MobiDB-lite"/>
    </source>
</evidence>
<feature type="domain" description="Heterokaryon incompatibility" evidence="2">
    <location>
        <begin position="222"/>
        <end position="366"/>
    </location>
</feature>
<dbReference type="STRING" id="1213857.A0A484FLF7"/>
<dbReference type="Pfam" id="PF06985">
    <property type="entry name" value="HET"/>
    <property type="match status" value="1"/>
</dbReference>
<evidence type="ECO:0000313" key="4">
    <source>
        <dbReference type="Proteomes" id="UP000014480"/>
    </source>
</evidence>
<accession>A0A484FLF7</accession>
<reference evidence="4" key="2">
    <citation type="journal article" date="2019" name="Mol. Plant Microbe Interact.">
        <title>Genome sequence resources for four phytopathogenic fungi from the Colletotrichum orbiculare species complex.</title>
        <authorList>
            <person name="Gan P."/>
            <person name="Tsushima A."/>
            <person name="Narusaka M."/>
            <person name="Narusaka Y."/>
            <person name="Takano Y."/>
            <person name="Kubo Y."/>
            <person name="Shirasu K."/>
        </authorList>
    </citation>
    <scope>GENOME REANNOTATION</scope>
    <source>
        <strain evidence="4">104-T / ATCC 96160 / CBS 514.97 / LARS 414 / MAFF 240422</strain>
    </source>
</reference>
<dbReference type="EMBL" id="AMCV02000022">
    <property type="protein sequence ID" value="TDZ18872.1"/>
    <property type="molecule type" value="Genomic_DNA"/>
</dbReference>
<dbReference type="OrthoDB" id="5125733at2759"/>
<dbReference type="PANTHER" id="PTHR33112:SF10">
    <property type="entry name" value="TOL"/>
    <property type="match status" value="1"/>
</dbReference>
<dbReference type="InterPro" id="IPR010730">
    <property type="entry name" value="HET"/>
</dbReference>
<proteinExistence type="predicted"/>
<name>A0A484FLF7_COLOR</name>
<reference evidence="4" key="1">
    <citation type="journal article" date="2013" name="New Phytol.">
        <title>Comparative genomic and transcriptomic analyses reveal the hemibiotrophic stage shift of Colletotrichum fungi.</title>
        <authorList>
            <person name="Gan P."/>
            <person name="Ikeda K."/>
            <person name="Irieda H."/>
            <person name="Narusaka M."/>
            <person name="O'Connell R.J."/>
            <person name="Narusaka Y."/>
            <person name="Takano Y."/>
            <person name="Kubo Y."/>
            <person name="Shirasu K."/>
        </authorList>
    </citation>
    <scope>NUCLEOTIDE SEQUENCE [LARGE SCALE GENOMIC DNA]</scope>
    <source>
        <strain evidence="4">104-T / ATCC 96160 / CBS 514.97 / LARS 414 / MAFF 240422</strain>
    </source>
</reference>
<protein>
    <recommendedName>
        <fullName evidence="2">Heterokaryon incompatibility domain-containing protein</fullName>
    </recommendedName>
</protein>
<sequence length="642" mass="70891">MAESSTLTYRVPPGTDPVVLDANDDQQHPSTRHRHGGFNPDAGCSQCSLMFSEAGLVQLNAGGFRHHSQTECIQAVKAGCPSCYLIAVALEEVQAGWVGDEILTFWNRSSLEKSASLSAQFIDVLEGKTSSGTIKVYPYARKGCQRNDPAATLIHRRPLQRDVKSTRVMNAARSVYSECRKDHPQCRYARDATLPSRVLDVGTAASPTLNIFVNDTERRGEYLALSYCWGGGGGGGQKVLLRRETLGPMSGHNGLSERGLQRSVRDAVAVTRLLGFRYLWVDALCIVQDCDADKAEQIGRMATIYKNAAVTLAAGTAESAADGFLDAGATYLPDVNLAVDAGTLFLRSGAHEPNHALDGRGWVLQEFLLSSRLLLFSEYELLWQCKTVDLRSVAGGGGGEDGLDYLQPLESLPWTVFNEDNADAAFGREVAEKRYLWKTIVQQYTRRRLSRADDRLDAVRGITRELETLWGDFTYFGLWHRWFVDLLAWKRSRSCGSEALQRDRSSRAPTWSWASVDGPIEYTAPLTREDAKLVTVDVLGTRVPKHVVLSCCLLREDLGDEDSEGYGQMITDYPDLEDVTVEVQDQDIDYVLLGTTVKDGVELGVALMVIEGGSGYYQRVGLATFGDMATWKGVERQEIKLK</sequence>
<evidence type="ECO:0000259" key="2">
    <source>
        <dbReference type="Pfam" id="PF06985"/>
    </source>
</evidence>
<comment type="caution">
    <text evidence="3">The sequence shown here is derived from an EMBL/GenBank/DDBJ whole genome shotgun (WGS) entry which is preliminary data.</text>
</comment>
<feature type="region of interest" description="Disordered" evidence="1">
    <location>
        <begin position="1"/>
        <end position="37"/>
    </location>
</feature>
<dbReference type="Proteomes" id="UP000014480">
    <property type="component" value="Unassembled WGS sequence"/>
</dbReference>
<evidence type="ECO:0000313" key="3">
    <source>
        <dbReference type="EMBL" id="TDZ18872.1"/>
    </source>
</evidence>
<dbReference type="PANTHER" id="PTHR33112">
    <property type="entry name" value="DOMAIN PROTEIN, PUTATIVE-RELATED"/>
    <property type="match status" value="1"/>
</dbReference>
<gene>
    <name evidence="3" type="ORF">Cob_v008328</name>
</gene>